<reference evidence="2 3" key="1">
    <citation type="submission" date="2015-01" db="EMBL/GenBank/DDBJ databases">
        <title>Draft genome sequence of Pedobacter sp. NL19 isolated from sludge of an effluent treatment pond in an abandoned uranium mine.</title>
        <authorList>
            <person name="Santos T."/>
            <person name="Caetano T."/>
            <person name="Covas C."/>
            <person name="Cruz A."/>
            <person name="Mendo S."/>
        </authorList>
    </citation>
    <scope>NUCLEOTIDE SEQUENCE [LARGE SCALE GENOMIC DNA]</scope>
    <source>
        <strain evidence="2 3">NL19</strain>
    </source>
</reference>
<gene>
    <name evidence="2" type="ORF">TH53_00340</name>
</gene>
<dbReference type="STRING" id="1503925.TH53_00340"/>
<evidence type="ECO:0008006" key="4">
    <source>
        <dbReference type="Google" id="ProtNLM"/>
    </source>
</evidence>
<organism evidence="2 3">
    <name type="scientific">Pedobacter lusitanus</name>
    <dbReference type="NCBI Taxonomy" id="1503925"/>
    <lineage>
        <taxon>Bacteria</taxon>
        <taxon>Pseudomonadati</taxon>
        <taxon>Bacteroidota</taxon>
        <taxon>Sphingobacteriia</taxon>
        <taxon>Sphingobacteriales</taxon>
        <taxon>Sphingobacteriaceae</taxon>
        <taxon>Pedobacter</taxon>
    </lineage>
</organism>
<evidence type="ECO:0000313" key="3">
    <source>
        <dbReference type="Proteomes" id="UP000032049"/>
    </source>
</evidence>
<name>A0A0D0GRV4_9SPHI</name>
<evidence type="ECO:0000256" key="1">
    <source>
        <dbReference type="SAM" id="SignalP"/>
    </source>
</evidence>
<comment type="caution">
    <text evidence="2">The sequence shown here is derived from an EMBL/GenBank/DDBJ whole genome shotgun (WGS) entry which is preliminary data.</text>
</comment>
<dbReference type="AlphaFoldDB" id="A0A0D0GRV4"/>
<keyword evidence="3" id="KW-1185">Reference proteome</keyword>
<sequence length="248" mass="28288">MRLMKHSISFLLFIFILTSCNSNLSSEKVEDIGLIGATIEITQKPTDEKSSWMTINLFDKHNKIIRNDSIKIIVNGIETALQHRQGLYYTDESRYYSENAPANQIYNFGIKLSNGKKYFLGSINSLSEEKIENIECAEQGDLNKNTVIKWKDLKNINKLTIYTSTLLKTANSNDKNYSSKDVIVKQISSNGEYTISKSEYFDPKWTVSGFEFKFATTRFGKMNPKLIDGSKISISTSIEKNINLEKAR</sequence>
<dbReference type="Proteomes" id="UP000032049">
    <property type="component" value="Unassembled WGS sequence"/>
</dbReference>
<dbReference type="EMBL" id="JXRA01000003">
    <property type="protein sequence ID" value="KIO78975.1"/>
    <property type="molecule type" value="Genomic_DNA"/>
</dbReference>
<evidence type="ECO:0000313" key="2">
    <source>
        <dbReference type="EMBL" id="KIO78975.1"/>
    </source>
</evidence>
<dbReference type="PROSITE" id="PS51257">
    <property type="entry name" value="PROKAR_LIPOPROTEIN"/>
    <property type="match status" value="1"/>
</dbReference>
<accession>A0A0D0GRV4</accession>
<feature type="chain" id="PRO_5002211150" description="Lipoprotein" evidence="1">
    <location>
        <begin position="22"/>
        <end position="248"/>
    </location>
</feature>
<protein>
    <recommendedName>
        <fullName evidence="4">Lipoprotein</fullName>
    </recommendedName>
</protein>
<feature type="signal peptide" evidence="1">
    <location>
        <begin position="1"/>
        <end position="21"/>
    </location>
</feature>
<proteinExistence type="predicted"/>
<keyword evidence="1" id="KW-0732">Signal</keyword>